<feature type="signal peptide" evidence="1">
    <location>
        <begin position="1"/>
        <end position="21"/>
    </location>
</feature>
<name>A0A330LBY2_9BACT</name>
<evidence type="ECO:0000256" key="1">
    <source>
        <dbReference type="SAM" id="SignalP"/>
    </source>
</evidence>
<dbReference type="RefSeq" id="WP_146216234.1">
    <property type="nucleotide sequence ID" value="NZ_OUNR01000021.1"/>
</dbReference>
<dbReference type="OrthoDB" id="9790656at2"/>
<evidence type="ECO:0000313" key="2">
    <source>
        <dbReference type="EMBL" id="SPP66590.1"/>
    </source>
</evidence>
<sequence length="194" mass="20984">MIRIGIRMAVFILFCATPALAIESHPSPEQVRAALDEGKAAAGLGRAPDTFYARFGASDELHPSGFLITKLGALSVLATHMGFRGLQPAEADVVQSLETKTMLVSTVIFGDTPAFAQESYIVFDQAGKTVKPVTVRFDGQANRSAAWPDRPRFKAKVVAWFNYNEFDPRAKTTITVFPASGGAESFVLDFAEIP</sequence>
<keyword evidence="1" id="KW-0732">Signal</keyword>
<feature type="chain" id="PRO_5016372771" evidence="1">
    <location>
        <begin position="22"/>
        <end position="194"/>
    </location>
</feature>
<dbReference type="Proteomes" id="UP000248168">
    <property type="component" value="Unassembled WGS sequence"/>
</dbReference>
<protein>
    <submittedName>
        <fullName evidence="2">Uncharacterized protein</fullName>
    </submittedName>
</protein>
<keyword evidence="3" id="KW-1185">Reference proteome</keyword>
<accession>A0A330LBY2</accession>
<dbReference type="EMBL" id="OUNR01000021">
    <property type="protein sequence ID" value="SPP66590.1"/>
    <property type="molecule type" value="Genomic_DNA"/>
</dbReference>
<organism evidence="2 3">
    <name type="scientific">Nitrospira lenta</name>
    <dbReference type="NCBI Taxonomy" id="1436998"/>
    <lineage>
        <taxon>Bacteria</taxon>
        <taxon>Pseudomonadati</taxon>
        <taxon>Nitrospirota</taxon>
        <taxon>Nitrospiria</taxon>
        <taxon>Nitrospirales</taxon>
        <taxon>Nitrospiraceae</taxon>
        <taxon>Nitrospira</taxon>
    </lineage>
</organism>
<dbReference type="InParanoid" id="A0A330LBY2"/>
<evidence type="ECO:0000313" key="3">
    <source>
        <dbReference type="Proteomes" id="UP000248168"/>
    </source>
</evidence>
<dbReference type="AlphaFoldDB" id="A0A330LBY2"/>
<gene>
    <name evidence="2" type="ORF">NITLEN_80014</name>
</gene>
<proteinExistence type="predicted"/>
<reference evidence="3" key="1">
    <citation type="submission" date="2018-04" db="EMBL/GenBank/DDBJ databases">
        <authorList>
            <person name="Lucker S."/>
            <person name="Sakoula D."/>
        </authorList>
    </citation>
    <scope>NUCLEOTIDE SEQUENCE [LARGE SCALE GENOMIC DNA]</scope>
</reference>